<reference evidence="2 3" key="1">
    <citation type="submission" date="2016-10" db="EMBL/GenBank/DDBJ databases">
        <authorList>
            <person name="de Groot N.N."/>
        </authorList>
    </citation>
    <scope>NUCLEOTIDE SEQUENCE [LARGE SCALE GENOMIC DNA]</scope>
    <source>
        <strain evidence="2 3">CGMCC 1.9113</strain>
    </source>
</reference>
<gene>
    <name evidence="2" type="ORF">SAMN04488241_1096</name>
</gene>
<name>A0A1I5TRZ7_9SPHN</name>
<organism evidence="2 3">
    <name type="scientific">Sphingomonas rubra</name>
    <dbReference type="NCBI Taxonomy" id="634430"/>
    <lineage>
        <taxon>Bacteria</taxon>
        <taxon>Pseudomonadati</taxon>
        <taxon>Pseudomonadota</taxon>
        <taxon>Alphaproteobacteria</taxon>
        <taxon>Sphingomonadales</taxon>
        <taxon>Sphingomonadaceae</taxon>
        <taxon>Sphingomonas</taxon>
    </lineage>
</organism>
<feature type="chain" id="PRO_5011756901" evidence="1">
    <location>
        <begin position="27"/>
        <end position="100"/>
    </location>
</feature>
<evidence type="ECO:0000256" key="1">
    <source>
        <dbReference type="SAM" id="SignalP"/>
    </source>
</evidence>
<keyword evidence="1" id="KW-0732">Signal</keyword>
<keyword evidence="3" id="KW-1185">Reference proteome</keyword>
<accession>A0A1I5TRZ7</accession>
<evidence type="ECO:0000313" key="3">
    <source>
        <dbReference type="Proteomes" id="UP000199586"/>
    </source>
</evidence>
<dbReference type="AlphaFoldDB" id="A0A1I5TRZ7"/>
<evidence type="ECO:0000313" key="2">
    <source>
        <dbReference type="EMBL" id="SFP85803.1"/>
    </source>
</evidence>
<dbReference type="EMBL" id="FOXP01000009">
    <property type="protein sequence ID" value="SFP85803.1"/>
    <property type="molecule type" value="Genomic_DNA"/>
</dbReference>
<feature type="signal peptide" evidence="1">
    <location>
        <begin position="1"/>
        <end position="26"/>
    </location>
</feature>
<sequence length="100" mass="10669">MQHLGRKAWPIALAALITLPTVPASASPAAFDVAPLSDASLDIVRGTFLPDQRQYYAIRDAFGRDDLRFSAGIGALLMDNWWAGQGAELIASTVISGQGR</sequence>
<dbReference type="Proteomes" id="UP000199586">
    <property type="component" value="Unassembled WGS sequence"/>
</dbReference>
<proteinExistence type="predicted"/>
<protein>
    <submittedName>
        <fullName evidence="2">Uncharacterized protein</fullName>
    </submittedName>
</protein>